<reference evidence="2 3" key="1">
    <citation type="submission" date="2019-10" db="EMBL/GenBank/DDBJ databases">
        <authorList>
            <person name="Blom J."/>
        </authorList>
    </citation>
    <scope>NUCLEOTIDE SEQUENCE [LARGE SCALE GENOMIC DNA]</scope>
    <source>
        <strain evidence="2 3">ES3154-GLU</strain>
    </source>
</reference>
<sequence length="490" mass="58190">MKEIKYKNIDRKIELFNYKNNIIKYNNKVNYEEIGLEEFFIKVFSRNNELPFEDKRVKGEDYTKGKYNAICVEIGAYTKKIKDKGEEKEVSCSNNYIITNDLEILGDFYDANFVITSPITYIGRTRNSNNSRTCYGLAFDVDGVEKQQIEDILHQMKTGFIPTANIIVNSGNGVHLYYLFDKPISLFENIKYLLKDFKYQLTDIIWNSYTSNIKTKQFQGIFQGFRLPDTKTKFGEKVQAFATNRKYYTVSELNGFIKDPKKRLKEDEIHIIENAIYKRKKLSLKEAKEKYPDWYERRIVKGQKKGTWHIKRDLYDWWLRKCYSEEIREGHRYFTLMALSMYALKCNISEEELLNDAYKLLEKMESLTTNEDNHFTEDDIKDSLAAFKENYRTFPRKDIEKLTGVLIPANKRNGRKQEIHLKGARMLQELDDPNSNWRNKEGRPKGAKDKKPRKNKKDIIQQWKIKNPNGNKYQCEKELGISRHTVIKWW</sequence>
<feature type="region of interest" description="Disordered" evidence="1">
    <location>
        <begin position="430"/>
        <end position="458"/>
    </location>
</feature>
<organism evidence="2 3">
    <name type="scientific">Oceanivirga miroungae</name>
    <dbReference type="NCBI Taxonomy" id="1130046"/>
    <lineage>
        <taxon>Bacteria</taxon>
        <taxon>Fusobacteriati</taxon>
        <taxon>Fusobacteriota</taxon>
        <taxon>Fusobacteriia</taxon>
        <taxon>Fusobacteriales</taxon>
        <taxon>Leptotrichiaceae</taxon>
        <taxon>Oceanivirga</taxon>
    </lineage>
</organism>
<accession>A0A6I8M8W4</accession>
<dbReference type="AlphaFoldDB" id="A0A6I8M8W4"/>
<evidence type="ECO:0008006" key="4">
    <source>
        <dbReference type="Google" id="ProtNLM"/>
    </source>
</evidence>
<dbReference type="Proteomes" id="UP000419017">
    <property type="component" value="Unassembled WGS sequence"/>
</dbReference>
<name>A0A6I8M8W4_9FUSO</name>
<protein>
    <recommendedName>
        <fullName evidence="4">Replication protein</fullName>
    </recommendedName>
</protein>
<evidence type="ECO:0000256" key="1">
    <source>
        <dbReference type="SAM" id="MobiDB-lite"/>
    </source>
</evidence>
<dbReference type="EMBL" id="CABWIB010000002">
    <property type="protein sequence ID" value="VWL89619.1"/>
    <property type="molecule type" value="Genomic_DNA"/>
</dbReference>
<dbReference type="RefSeq" id="WP_156683970.1">
    <property type="nucleotide sequence ID" value="NZ_CABWIB010000002.1"/>
</dbReference>
<feature type="compositionally biased region" description="Basic and acidic residues" evidence="1">
    <location>
        <begin position="438"/>
        <end position="449"/>
    </location>
</feature>
<keyword evidence="3" id="KW-1185">Reference proteome</keyword>
<evidence type="ECO:0000313" key="2">
    <source>
        <dbReference type="EMBL" id="VWL89619.1"/>
    </source>
</evidence>
<evidence type="ECO:0000313" key="3">
    <source>
        <dbReference type="Proteomes" id="UP000419017"/>
    </source>
</evidence>
<gene>
    <name evidence="2" type="ORF">OMES3154_01281</name>
</gene>
<proteinExistence type="predicted"/>